<dbReference type="KEGG" id="mxa:MXAN_1169"/>
<dbReference type="EnsemblBacteria" id="ABF88694">
    <property type="protein sequence ID" value="ABF88694"/>
    <property type="gene ID" value="MXAN_1169"/>
</dbReference>
<proteinExistence type="predicted"/>
<dbReference type="HOGENOM" id="CLU_3292839_0_0_7"/>
<evidence type="ECO:0000313" key="2">
    <source>
        <dbReference type="Proteomes" id="UP000002402"/>
    </source>
</evidence>
<dbReference type="EMBL" id="CP000113">
    <property type="protein sequence ID" value="ABF88694.1"/>
    <property type="molecule type" value="Genomic_DNA"/>
</dbReference>
<dbReference type="AlphaFoldDB" id="Q1DD44"/>
<name>Q1DD44_MYXXD</name>
<dbReference type="Proteomes" id="UP000002402">
    <property type="component" value="Chromosome"/>
</dbReference>
<evidence type="ECO:0000313" key="1">
    <source>
        <dbReference type="EMBL" id="ABF88694.1"/>
    </source>
</evidence>
<accession>Q1DD44</accession>
<organism evidence="1 2">
    <name type="scientific">Myxococcus xanthus (strain DK1622)</name>
    <dbReference type="NCBI Taxonomy" id="246197"/>
    <lineage>
        <taxon>Bacteria</taxon>
        <taxon>Pseudomonadati</taxon>
        <taxon>Myxococcota</taxon>
        <taxon>Myxococcia</taxon>
        <taxon>Myxococcales</taxon>
        <taxon>Cystobacterineae</taxon>
        <taxon>Myxococcaceae</taxon>
        <taxon>Myxococcus</taxon>
    </lineage>
</organism>
<reference evidence="1 2" key="1">
    <citation type="journal article" date="2006" name="Proc. Natl. Acad. Sci. U.S.A.">
        <title>Evolution of sensory complexity recorded in a myxobacterial genome.</title>
        <authorList>
            <person name="Goldman B.S."/>
            <person name="Nierman W.C."/>
            <person name="Kaiser D."/>
            <person name="Slater S.C."/>
            <person name="Durkin A.S."/>
            <person name="Eisen J.A."/>
            <person name="Ronning C.M."/>
            <person name="Barbazuk W.B."/>
            <person name="Blanchard M."/>
            <person name="Field C."/>
            <person name="Halling C."/>
            <person name="Hinkle G."/>
            <person name="Iartchuk O."/>
            <person name="Kim H.S."/>
            <person name="Mackenzie C."/>
            <person name="Madupu R."/>
            <person name="Miller N."/>
            <person name="Shvartsbeyn A."/>
            <person name="Sullivan S.A."/>
            <person name="Vaudin M."/>
            <person name="Wiegand R."/>
            <person name="Kaplan H.B."/>
        </authorList>
    </citation>
    <scope>NUCLEOTIDE SEQUENCE [LARGE SCALE GENOMIC DNA]</scope>
    <source>
        <strain evidence="2">DK1622</strain>
    </source>
</reference>
<sequence>MRDAAIDGGDLEQQLEDFDVELFGAHVPLGWLFLGRPSTY</sequence>
<gene>
    <name evidence="1" type="ordered locus">MXAN_1169</name>
</gene>
<protein>
    <submittedName>
        <fullName evidence="1">Uncharacterized protein</fullName>
    </submittedName>
</protein>
<keyword evidence="2" id="KW-1185">Reference proteome</keyword>